<feature type="compositionally biased region" description="Polar residues" evidence="1">
    <location>
        <begin position="728"/>
        <end position="745"/>
    </location>
</feature>
<accession>A0A0F7SFN2</accession>
<feature type="compositionally biased region" description="Low complexity" evidence="1">
    <location>
        <begin position="282"/>
        <end position="292"/>
    </location>
</feature>
<dbReference type="AlphaFoldDB" id="A0A0F7SFN2"/>
<feature type="compositionally biased region" description="Polar residues" evidence="1">
    <location>
        <begin position="685"/>
        <end position="701"/>
    </location>
</feature>
<organism evidence="2">
    <name type="scientific">Phaffia rhodozyma</name>
    <name type="common">Yeast</name>
    <name type="synonym">Xanthophyllomyces dendrorhous</name>
    <dbReference type="NCBI Taxonomy" id="264483"/>
    <lineage>
        <taxon>Eukaryota</taxon>
        <taxon>Fungi</taxon>
        <taxon>Dikarya</taxon>
        <taxon>Basidiomycota</taxon>
        <taxon>Agaricomycotina</taxon>
        <taxon>Tremellomycetes</taxon>
        <taxon>Cystofilobasidiales</taxon>
        <taxon>Mrakiaceae</taxon>
        <taxon>Phaffia</taxon>
    </lineage>
</organism>
<feature type="compositionally biased region" description="Polar residues" evidence="1">
    <location>
        <begin position="256"/>
        <end position="265"/>
    </location>
</feature>
<feature type="compositionally biased region" description="Low complexity" evidence="1">
    <location>
        <begin position="652"/>
        <end position="671"/>
    </location>
</feature>
<feature type="compositionally biased region" description="Polar residues" evidence="1">
    <location>
        <begin position="182"/>
        <end position="194"/>
    </location>
</feature>
<evidence type="ECO:0000313" key="2">
    <source>
        <dbReference type="EMBL" id="CDZ96403.1"/>
    </source>
</evidence>
<feature type="compositionally biased region" description="Low complexity" evidence="1">
    <location>
        <begin position="536"/>
        <end position="560"/>
    </location>
</feature>
<reference evidence="2" key="1">
    <citation type="submission" date="2014-08" db="EMBL/GenBank/DDBJ databases">
        <authorList>
            <person name="Sharma Rahul"/>
            <person name="Thines Marco"/>
        </authorList>
    </citation>
    <scope>NUCLEOTIDE SEQUENCE</scope>
</reference>
<evidence type="ECO:0000256" key="1">
    <source>
        <dbReference type="SAM" id="MobiDB-lite"/>
    </source>
</evidence>
<feature type="region of interest" description="Disordered" evidence="1">
    <location>
        <begin position="758"/>
        <end position="839"/>
    </location>
</feature>
<feature type="compositionally biased region" description="Low complexity" evidence="1">
    <location>
        <begin position="408"/>
        <end position="434"/>
    </location>
</feature>
<name>A0A0F7SFN2_PHARH</name>
<feature type="region of interest" description="Disordered" evidence="1">
    <location>
        <begin position="724"/>
        <end position="745"/>
    </location>
</feature>
<feature type="compositionally biased region" description="Low complexity" evidence="1">
    <location>
        <begin position="202"/>
        <end position="214"/>
    </location>
</feature>
<feature type="region of interest" description="Disordered" evidence="1">
    <location>
        <begin position="156"/>
        <end position="222"/>
    </location>
</feature>
<feature type="compositionally biased region" description="Basic and acidic residues" evidence="1">
    <location>
        <begin position="384"/>
        <end position="396"/>
    </location>
</feature>
<feature type="compositionally biased region" description="Pro residues" evidence="1">
    <location>
        <begin position="828"/>
        <end position="839"/>
    </location>
</feature>
<sequence length="892" mass="96041">MADSLDGWIARRLESYARKHGLECDIAEPGKLIQVHKWLTFESPYWARVGDSELSILAVFSEESALKYQTQTGRSITSLRRAVLRLTSIRPTLILPFAKAQTRDLAFDVLAFTVMNSGGEHEPVYYDRVKDTSREINRGQLRDWVDGLKRKYNQIGLRPIPTSPTTDSVEPYPSTRPAPTLIQPSSSIGSSANTSLPPPPHASSLPSYSANPSESEPPPKTKPKNILDLSWWIIPPDQQILLDAIDEPSRPRLSPSWHSDSSHPVQLSRAISPPSSVPEKIIPPITTTDPPIVDQDSEEELSIRKPRVIGTNAGTVKGSLLHPVRQIPSAPETAPHTEPVVPSLATPPPPKSAPSTPVSAEINVATIMTVNANNDTEMIQNETDVAHPKVPEREKSLLASQSQTITHSSPSSTRPSLPPSLSQPQSQFRSPSQQHGSPSIPPRLSSTAPLQHTVVLPSDKPDGISRTTEAQDGTKRPLGRASSTVLVPNSDTDSLSRSQSLPLSWPPTEPSSSQPSQARPLDQPQSLSPPRPSTQPSVSGSQTQSLSQTQTQTQSPSQPTEKPVPPISHPPLVQVPDRIVSTSEMTVESIPTITAVESALIPTVTNVNSRKRPVLDEFLTTHNEQKRPKTAEPTTEPNFGQDQNQNQPDKQAAATTAAVAATTTTTTATTTSSKTWSTVPMLRTGQPTYTDQPLDSQPTQTRGAETIEFSQMPDTQQRETVRAALAQGKSSFPQSSETAAATGSLQPLVPLSVAVDRHNGKNKDSEQTSGGGGSIKKSAPARIVADTSSLQSRSSERSPAPATTPTATFTPTSVPVTLPTLASTSAPTPAPVPVHDPVPPLTRPTRKVFKLQRTLPLAPGLPSETDVLALLREAKRWASSKQTDQTVEKRSG</sequence>
<feature type="compositionally biased region" description="Polar residues" evidence="1">
    <location>
        <begin position="481"/>
        <end position="502"/>
    </location>
</feature>
<feature type="compositionally biased region" description="Low complexity" evidence="1">
    <location>
        <begin position="788"/>
        <end position="827"/>
    </location>
</feature>
<feature type="region of interest" description="Disordered" evidence="1">
    <location>
        <begin position="329"/>
        <end position="357"/>
    </location>
</feature>
<feature type="region of interest" description="Disordered" evidence="1">
    <location>
        <begin position="618"/>
        <end position="701"/>
    </location>
</feature>
<feature type="region of interest" description="Disordered" evidence="1">
    <location>
        <begin position="384"/>
        <end position="573"/>
    </location>
</feature>
<proteinExistence type="predicted"/>
<feature type="compositionally biased region" description="Polar residues" evidence="1">
    <location>
        <begin position="398"/>
        <end position="407"/>
    </location>
</feature>
<feature type="compositionally biased region" description="Polar residues" evidence="1">
    <location>
        <begin position="632"/>
        <end position="649"/>
    </location>
</feature>
<protein>
    <submittedName>
        <fullName evidence="2">Uncharacterized protein</fullName>
    </submittedName>
</protein>
<dbReference type="EMBL" id="LN483144">
    <property type="protein sequence ID" value="CDZ96403.1"/>
    <property type="molecule type" value="Genomic_DNA"/>
</dbReference>
<feature type="region of interest" description="Disordered" evidence="1">
    <location>
        <begin position="249"/>
        <end position="299"/>
    </location>
</feature>